<dbReference type="InterPro" id="IPR012337">
    <property type="entry name" value="RNaseH-like_sf"/>
</dbReference>
<gene>
    <name evidence="2" type="ORF">EDB95_2093</name>
</gene>
<evidence type="ECO:0000259" key="1">
    <source>
        <dbReference type="Pfam" id="PF10108"/>
    </source>
</evidence>
<organism evidence="2 3">
    <name type="scientific">Dinghuibacter silviterrae</name>
    <dbReference type="NCBI Taxonomy" id="1539049"/>
    <lineage>
        <taxon>Bacteria</taxon>
        <taxon>Pseudomonadati</taxon>
        <taxon>Bacteroidota</taxon>
        <taxon>Chitinophagia</taxon>
        <taxon>Chitinophagales</taxon>
        <taxon>Chitinophagaceae</taxon>
        <taxon>Dinghuibacter</taxon>
    </lineage>
</organism>
<dbReference type="SUPFAM" id="SSF53098">
    <property type="entry name" value="Ribonuclease H-like"/>
    <property type="match status" value="1"/>
</dbReference>
<accession>A0A4R8DS39</accession>
<dbReference type="Gene3D" id="3.30.420.10">
    <property type="entry name" value="Ribonuclease H-like superfamily/Ribonuclease H"/>
    <property type="match status" value="1"/>
</dbReference>
<dbReference type="OrthoDB" id="9773351at2"/>
<feature type="domain" description="Predicted 3'-5' exonuclease PolB-like" evidence="1">
    <location>
        <begin position="57"/>
        <end position="222"/>
    </location>
</feature>
<dbReference type="EMBL" id="SODV01000001">
    <property type="protein sequence ID" value="TDX01062.1"/>
    <property type="molecule type" value="Genomic_DNA"/>
</dbReference>
<dbReference type="InterPro" id="IPR019288">
    <property type="entry name" value="3'-5'_exonuclease_PolB-like"/>
</dbReference>
<dbReference type="GO" id="GO:0003676">
    <property type="term" value="F:nucleic acid binding"/>
    <property type="evidence" value="ECO:0007669"/>
    <property type="project" value="InterPro"/>
</dbReference>
<comment type="caution">
    <text evidence="2">The sequence shown here is derived from an EMBL/GenBank/DDBJ whole genome shotgun (WGS) entry which is preliminary data.</text>
</comment>
<dbReference type="Proteomes" id="UP000294498">
    <property type="component" value="Unassembled WGS sequence"/>
</dbReference>
<dbReference type="InterPro" id="IPR036397">
    <property type="entry name" value="RNaseH_sf"/>
</dbReference>
<protein>
    <recommendedName>
        <fullName evidence="1">Predicted 3'-5' exonuclease PolB-like domain-containing protein</fullName>
    </recommendedName>
</protein>
<keyword evidence="3" id="KW-1185">Reference proteome</keyword>
<evidence type="ECO:0000313" key="2">
    <source>
        <dbReference type="EMBL" id="TDX01062.1"/>
    </source>
</evidence>
<name>A0A4R8DS39_9BACT</name>
<dbReference type="AlphaFoldDB" id="A0A4R8DS39"/>
<proteinExistence type="predicted"/>
<sequence length="236" mass="27078">MNDALFIDIETVPAQPTFDLLSPEWQSLWVAKLSKTMPENGEPGETYLQRAGIMAEFGRIVCIAVGYFSEDKTTRKTQFKVKPIAGSDEKGLLQEWVRTVDRFAGVFPAFRFVGHNIKEFDIPYICRRLMALGLPLPKYLQISGMKPWETNMVDTMHQWRFGDTRHYVSLDLLAHTLGIPTPKDDIDGSQVQRVFYEDGDLERIKIYCAKDVVTTARVMQRFRGQEPLKDEDIVIV</sequence>
<reference evidence="2 3" key="1">
    <citation type="submission" date="2019-03" db="EMBL/GenBank/DDBJ databases">
        <title>Genomic Encyclopedia of Type Strains, Phase IV (KMG-IV): sequencing the most valuable type-strain genomes for metagenomic binning, comparative biology and taxonomic classification.</title>
        <authorList>
            <person name="Goeker M."/>
        </authorList>
    </citation>
    <scope>NUCLEOTIDE SEQUENCE [LARGE SCALE GENOMIC DNA]</scope>
    <source>
        <strain evidence="2 3">DSM 100059</strain>
    </source>
</reference>
<dbReference type="RefSeq" id="WP_133993292.1">
    <property type="nucleotide sequence ID" value="NZ_SODV01000001.1"/>
</dbReference>
<dbReference type="Pfam" id="PF10108">
    <property type="entry name" value="DNA_pol_B_exo2"/>
    <property type="match status" value="1"/>
</dbReference>
<dbReference type="CDD" id="cd05782">
    <property type="entry name" value="DNA_polB_like1_exo"/>
    <property type="match status" value="1"/>
</dbReference>
<evidence type="ECO:0000313" key="3">
    <source>
        <dbReference type="Proteomes" id="UP000294498"/>
    </source>
</evidence>